<organism evidence="1 2">
    <name type="scientific">Candidatus Uhrbacteria bacterium GW2011_GWA2_52_8d</name>
    <dbReference type="NCBI Taxonomy" id="1618979"/>
    <lineage>
        <taxon>Bacteria</taxon>
        <taxon>Candidatus Uhriibacteriota</taxon>
    </lineage>
</organism>
<evidence type="ECO:0008006" key="3">
    <source>
        <dbReference type="Google" id="ProtNLM"/>
    </source>
</evidence>
<protein>
    <recommendedName>
        <fullName evidence="3">DUF4012 domain-containing protein</fullName>
    </recommendedName>
</protein>
<sequence>MRLAGLSEEYLREVQAGVSLEGTFDDLPTQTKRAVLQRLAASAQDLDLLVTNLRILEEEMVLLSESAGVGSMFFILDPLREDVQAAQEPLELLSIAARVLPGFAGLEEPSSILLLFMNNDELRPGGGFIGSYGVLEMYGGDIVHLETADSYTLDRAAEDDVTRTAPEPLSRYNATGEWFFRDSNWSPDFAASSVLSSELFLEEVGFLDEGSEIPAMKRIDHLVGFTPTYASDLLSITGPITVGGQTFTSENVADLLEYQVQYGYALNGTPEAQRKEILADLVNEMKTRIYSLPSADWSLVLKVTMKALTQKQLLLYSTDEVIQDVLQEVGWAGSIDFASVDALMVVDANLASLKSDPAVKRHVTYEVYQNTSNQWVGRVAIAYAHEGMFDWKTTRYRTYTRVYLPQGTQLLGVEGSWFNDITQNPGRAKGSVDVVEESGFISFGAFTSVEPGQKHTLIFEFVLASEDEWGDDVYRLNTILSQDLVVKVEL</sequence>
<dbReference type="Pfam" id="PF13196">
    <property type="entry name" value="DUF4012"/>
    <property type="match status" value="1"/>
</dbReference>
<gene>
    <name evidence="1" type="ORF">UY76_C0022G0013</name>
</gene>
<accession>A0A0G1XMZ0</accession>
<evidence type="ECO:0000313" key="2">
    <source>
        <dbReference type="Proteomes" id="UP000034054"/>
    </source>
</evidence>
<proteinExistence type="predicted"/>
<name>A0A0G1XMZ0_9BACT</name>
<dbReference type="InterPro" id="IPR025101">
    <property type="entry name" value="DUF4012"/>
</dbReference>
<evidence type="ECO:0000313" key="1">
    <source>
        <dbReference type="EMBL" id="KKW32613.1"/>
    </source>
</evidence>
<dbReference type="EMBL" id="LCRH01000022">
    <property type="protein sequence ID" value="KKW32613.1"/>
    <property type="molecule type" value="Genomic_DNA"/>
</dbReference>
<reference evidence="1 2" key="1">
    <citation type="journal article" date="2015" name="Nature">
        <title>rRNA introns, odd ribosomes, and small enigmatic genomes across a large radiation of phyla.</title>
        <authorList>
            <person name="Brown C.T."/>
            <person name="Hug L.A."/>
            <person name="Thomas B.C."/>
            <person name="Sharon I."/>
            <person name="Castelle C.J."/>
            <person name="Singh A."/>
            <person name="Wilkins M.J."/>
            <person name="Williams K.H."/>
            <person name="Banfield J.F."/>
        </authorList>
    </citation>
    <scope>NUCLEOTIDE SEQUENCE [LARGE SCALE GENOMIC DNA]</scope>
</reference>
<dbReference type="Proteomes" id="UP000034054">
    <property type="component" value="Unassembled WGS sequence"/>
</dbReference>
<dbReference type="AlphaFoldDB" id="A0A0G1XMZ0"/>
<comment type="caution">
    <text evidence="1">The sequence shown here is derived from an EMBL/GenBank/DDBJ whole genome shotgun (WGS) entry which is preliminary data.</text>
</comment>